<dbReference type="Proteomes" id="UP000002214">
    <property type="component" value="Chromosome"/>
</dbReference>
<dbReference type="KEGG" id="bcr:BCAH187_A3075"/>
<evidence type="ECO:0000313" key="2">
    <source>
        <dbReference type="Proteomes" id="UP000002214"/>
    </source>
</evidence>
<evidence type="ECO:0000313" key="1">
    <source>
        <dbReference type="EMBL" id="ACJ79408.1"/>
    </source>
</evidence>
<protein>
    <submittedName>
        <fullName evidence="1">Uncharacterized protein</fullName>
    </submittedName>
</protein>
<dbReference type="EMBL" id="CP001177">
    <property type="protein sequence ID" value="ACJ79408.1"/>
    <property type="molecule type" value="Genomic_DNA"/>
</dbReference>
<gene>
    <name evidence="1" type="ordered locus">BCAH187_A3075</name>
</gene>
<dbReference type="HOGENOM" id="CLU_3229039_0_0_9"/>
<name>B7HVQ4_BACC7</name>
<sequence length="43" mass="5191">MSQLLRTLWKQYGGRMHLSLSIYKIEESNNFQEIIVKDKVKHQ</sequence>
<organism evidence="1 2">
    <name type="scientific">Bacillus cereus (strain AH187)</name>
    <dbReference type="NCBI Taxonomy" id="405534"/>
    <lineage>
        <taxon>Bacteria</taxon>
        <taxon>Bacillati</taxon>
        <taxon>Bacillota</taxon>
        <taxon>Bacilli</taxon>
        <taxon>Bacillales</taxon>
        <taxon>Bacillaceae</taxon>
        <taxon>Bacillus</taxon>
        <taxon>Bacillus cereus group</taxon>
    </lineage>
</organism>
<dbReference type="AlphaFoldDB" id="B7HVQ4"/>
<reference evidence="1 2" key="1">
    <citation type="submission" date="2008-10" db="EMBL/GenBank/DDBJ databases">
        <title>Genome sequence of Bacillus cereus AH187.</title>
        <authorList>
            <person name="Dodson R.J."/>
            <person name="Durkin A.S."/>
            <person name="Rosovitz M.J."/>
            <person name="Rasko D.A."/>
            <person name="Kolsto A.B."/>
            <person name="Okstad O.A."/>
            <person name="Ravel J."/>
            <person name="Sutton G."/>
        </authorList>
    </citation>
    <scope>NUCLEOTIDE SEQUENCE [LARGE SCALE GENOMIC DNA]</scope>
    <source>
        <strain evidence="1 2">AH187</strain>
    </source>
</reference>
<proteinExistence type="predicted"/>
<accession>B7HVQ4</accession>